<accession>A0ABN5AEH4</accession>
<organism evidence="1 2">
    <name type="scientific">Bacillus sonorensis</name>
    <dbReference type="NCBI Taxonomy" id="119858"/>
    <lineage>
        <taxon>Bacteria</taxon>
        <taxon>Bacillati</taxon>
        <taxon>Bacillota</taxon>
        <taxon>Bacilli</taxon>
        <taxon>Bacillales</taxon>
        <taxon>Bacillaceae</taxon>
        <taxon>Bacillus</taxon>
    </lineage>
</organism>
<name>A0ABN5AEH4_9BACI</name>
<dbReference type="RefSeq" id="WP_006636980.1">
    <property type="nucleotide sequence ID" value="NZ_BORD01000006.1"/>
</dbReference>
<dbReference type="InterPro" id="IPR046286">
    <property type="entry name" value="DUF6323"/>
</dbReference>
<dbReference type="GeneID" id="92853381"/>
<evidence type="ECO:0000313" key="2">
    <source>
        <dbReference type="Proteomes" id="UP000196877"/>
    </source>
</evidence>
<keyword evidence="2" id="KW-1185">Reference proteome</keyword>
<dbReference type="Pfam" id="PF19848">
    <property type="entry name" value="DUF6323"/>
    <property type="match status" value="1"/>
</dbReference>
<dbReference type="Proteomes" id="UP000196877">
    <property type="component" value="Chromosome"/>
</dbReference>
<evidence type="ECO:0000313" key="1">
    <source>
        <dbReference type="EMBL" id="ASB89173.1"/>
    </source>
</evidence>
<evidence type="ECO:0008006" key="3">
    <source>
        <dbReference type="Google" id="ProtNLM"/>
    </source>
</evidence>
<protein>
    <recommendedName>
        <fullName evidence="3">Immunity protein 30 domain-containing protein</fullName>
    </recommendedName>
</protein>
<proteinExistence type="predicted"/>
<gene>
    <name evidence="1" type="ORF">S101395_02666</name>
</gene>
<sequence>MNLSRILNSIQLSPQSKPIVELLELNEKTKEHGLILTPNDIKTLMVFRNKVLHDHGRIELGIEVLKELIEVFAASPYTDEDNYVETLNELQEIFYYLRNETEDKIGDMKLIHQMMECFNGPSAGSLELLRSNMEEFADSFRRDKIRSESLYKGDE</sequence>
<dbReference type="EMBL" id="CP021920">
    <property type="protein sequence ID" value="ASB89173.1"/>
    <property type="molecule type" value="Genomic_DNA"/>
</dbReference>
<reference evidence="1 2" key="1">
    <citation type="submission" date="2017-06" db="EMBL/GenBank/DDBJ databases">
        <title>Genome sequence of Bacillus sonorensis strain SRCM101395.</title>
        <authorList>
            <person name="Cho S.H."/>
        </authorList>
    </citation>
    <scope>NUCLEOTIDE SEQUENCE [LARGE SCALE GENOMIC DNA]</scope>
    <source>
        <strain evidence="1 2">SRCM101395</strain>
    </source>
</reference>